<organism evidence="1 2">
    <name type="scientific">Trichoderma ghanense</name>
    <dbReference type="NCBI Taxonomy" id="65468"/>
    <lineage>
        <taxon>Eukaryota</taxon>
        <taxon>Fungi</taxon>
        <taxon>Dikarya</taxon>
        <taxon>Ascomycota</taxon>
        <taxon>Pezizomycotina</taxon>
        <taxon>Sordariomycetes</taxon>
        <taxon>Hypocreomycetidae</taxon>
        <taxon>Hypocreales</taxon>
        <taxon>Hypocreaceae</taxon>
        <taxon>Trichoderma</taxon>
    </lineage>
</organism>
<dbReference type="Gene3D" id="1.25.40.20">
    <property type="entry name" value="Ankyrin repeat-containing domain"/>
    <property type="match status" value="1"/>
</dbReference>
<dbReference type="GeneID" id="300581837"/>
<keyword evidence="2" id="KW-1185">Reference proteome</keyword>
<dbReference type="RefSeq" id="XP_073554131.1">
    <property type="nucleotide sequence ID" value="XM_073707387.1"/>
</dbReference>
<name>A0ABY2GRJ9_9HYPO</name>
<proteinExistence type="predicted"/>
<gene>
    <name evidence="1" type="ORF">CCMA1212_010338</name>
</gene>
<dbReference type="InterPro" id="IPR036770">
    <property type="entry name" value="Ankyrin_rpt-contain_sf"/>
</dbReference>
<sequence>MALLEAGAPVNAQGSRGNTPDYVAVRMGRYSISRILFKAGGSRAIQNIKKRNHGKSWLSSSGLPAASPHSVLSKGGQKLTILFSEVEGSQAVSLPQSTYMGEASAPGLGPGS</sequence>
<evidence type="ECO:0000313" key="2">
    <source>
        <dbReference type="Proteomes" id="UP001642720"/>
    </source>
</evidence>
<accession>A0ABY2GRJ9</accession>
<dbReference type="Proteomes" id="UP001642720">
    <property type="component" value="Unassembled WGS sequence"/>
</dbReference>
<reference evidence="1 2" key="1">
    <citation type="submission" date="2018-01" db="EMBL/GenBank/DDBJ databases">
        <title>Genome characterization of the sugarcane-associated fungus Trichoderma ghanense CCMA-1212 and their application in lignocelulose bioconversion.</title>
        <authorList>
            <person name="Steindorff A.S."/>
            <person name="Mendes T.D."/>
            <person name="Vilela E.S.D."/>
            <person name="Rodrigues D.S."/>
            <person name="Formighieri E.F."/>
            <person name="Melo I.S."/>
            <person name="Favaro L.C.L."/>
        </authorList>
    </citation>
    <scope>NUCLEOTIDE SEQUENCE [LARGE SCALE GENOMIC DNA]</scope>
    <source>
        <strain evidence="1 2">CCMA-1212</strain>
    </source>
</reference>
<protein>
    <submittedName>
        <fullName evidence="1">Uncharacterized protein</fullName>
    </submittedName>
</protein>
<dbReference type="EMBL" id="PPTA01000025">
    <property type="protein sequence ID" value="TFA97929.1"/>
    <property type="molecule type" value="Genomic_DNA"/>
</dbReference>
<dbReference type="SUPFAM" id="SSF48403">
    <property type="entry name" value="Ankyrin repeat"/>
    <property type="match status" value="1"/>
</dbReference>
<evidence type="ECO:0000313" key="1">
    <source>
        <dbReference type="EMBL" id="TFA97929.1"/>
    </source>
</evidence>
<comment type="caution">
    <text evidence="1">The sequence shown here is derived from an EMBL/GenBank/DDBJ whole genome shotgun (WGS) entry which is preliminary data.</text>
</comment>